<sequence length="298" mass="34920">MKKQIMEKKYKIKELKESFNGLYTLAHQLADEGWITFNKNILKLKDYNGKTVAHYMVEYGFTDFKDFEILSLADNNGWTVAHELVKCGIKFNDKNILKLKDNNNHTVAHIQAEHGWITKDEELLKLKNNKGLTVAHIIANNNKDVMFLNSDILNLADNDGWTVMHSLARNKYIFTQPNVWNISTNENNVSIAHVMIYSSGYTFKYKKILLKKILLQKQQEDLPAWFLKFGIIILNSHSLSLSFDTREMIIEAKLIKDIYKTVPKKFNKFKTEKMRKYNNFYKTLNILIKKNIKLINMC</sequence>
<organism evidence="1 2">
    <name type="scientific">Deferribacter desulfuricans (strain DSM 14783 / JCM 11476 / NBRC 101012 / SSM1)</name>
    <dbReference type="NCBI Taxonomy" id="639282"/>
    <lineage>
        <taxon>Bacteria</taxon>
        <taxon>Pseudomonadati</taxon>
        <taxon>Deferribacterota</taxon>
        <taxon>Deferribacteres</taxon>
        <taxon>Deferribacterales</taxon>
        <taxon>Deferribacteraceae</taxon>
        <taxon>Deferribacter</taxon>
    </lineage>
</organism>
<dbReference type="EMBL" id="AP011530">
    <property type="protein sequence ID" value="BAI81736.1"/>
    <property type="molecule type" value="Genomic_DNA"/>
</dbReference>
<dbReference type="InterPro" id="IPR036770">
    <property type="entry name" value="Ankyrin_rpt-contain_sf"/>
</dbReference>
<dbReference type="Proteomes" id="UP000001520">
    <property type="component" value="Plasmid megaplasmid pDF308"/>
</dbReference>
<dbReference type="KEGG" id="ddf:DEFDS_P114"/>
<evidence type="ECO:0008006" key="3">
    <source>
        <dbReference type="Google" id="ProtNLM"/>
    </source>
</evidence>
<dbReference type="SUPFAM" id="SSF48403">
    <property type="entry name" value="Ankyrin repeat"/>
    <property type="match status" value="1"/>
</dbReference>
<evidence type="ECO:0000313" key="1">
    <source>
        <dbReference type="EMBL" id="BAI81736.1"/>
    </source>
</evidence>
<dbReference type="RefSeq" id="WP_013008963.1">
    <property type="nucleotide sequence ID" value="NC_013940.1"/>
</dbReference>
<evidence type="ECO:0000313" key="2">
    <source>
        <dbReference type="Proteomes" id="UP000001520"/>
    </source>
</evidence>
<keyword evidence="2" id="KW-1185">Reference proteome</keyword>
<dbReference type="Gene3D" id="1.25.40.20">
    <property type="entry name" value="Ankyrin repeat-containing domain"/>
    <property type="match status" value="1"/>
</dbReference>
<dbReference type="HOGENOM" id="CLU_1022049_0_0_0"/>
<gene>
    <name evidence="1" type="ordered locus">DEFDS_P114</name>
</gene>
<geneLocation type="plasmid" evidence="1 2">
    <name>megaplasmid pDF308</name>
</geneLocation>
<proteinExistence type="predicted"/>
<dbReference type="AlphaFoldDB" id="D3PEU4"/>
<reference evidence="1 2" key="1">
    <citation type="journal article" date="2010" name="DNA Res.">
        <title>Bacterial lifestyle in a deep-sea hydrothermal vent chimney revealed by the genome sequence of the thermophilic bacterium Deferribacter desulfuricans SSM1.</title>
        <authorList>
            <person name="Takaki Y."/>
            <person name="Shimamura S."/>
            <person name="Nakagawa S."/>
            <person name="Fukuhara Y."/>
            <person name="Horikawa H."/>
            <person name="Ankai A."/>
            <person name="Harada T."/>
            <person name="Hosoyama A."/>
            <person name="Oguchi A."/>
            <person name="Fukui S."/>
            <person name="Fujita N."/>
            <person name="Takami H."/>
            <person name="Takai K."/>
        </authorList>
    </citation>
    <scope>NUCLEOTIDE SEQUENCE [LARGE SCALE GENOMIC DNA]</scope>
    <source>
        <strain evidence="2">DSM 14783 / JCM 11476 / NBRC 101012 / SSM1</strain>
        <plasmid evidence="2">Plasmid megaplasmid pDF308</plasmid>
    </source>
</reference>
<name>D3PEU4_DEFDS</name>
<keyword evidence="1" id="KW-0614">Plasmid</keyword>
<protein>
    <recommendedName>
        <fullName evidence="3">Ankyrin repeat protein</fullName>
    </recommendedName>
</protein>
<accession>D3PEU4</accession>